<dbReference type="InterPro" id="IPR036163">
    <property type="entry name" value="HMA_dom_sf"/>
</dbReference>
<comment type="similarity">
    <text evidence="5">Belongs to the copper transporter (Ctr) (TC 1.A.56) family. SLC31A subfamily.</text>
</comment>
<keyword evidence="5" id="KW-0187">Copper transport</keyword>
<keyword evidence="6" id="KW-0732">Signal</keyword>
<dbReference type="Pfam" id="PF00403">
    <property type="entry name" value="HMA"/>
    <property type="match status" value="1"/>
</dbReference>
<evidence type="ECO:0000313" key="9">
    <source>
        <dbReference type="Proteomes" id="UP000019132"/>
    </source>
</evidence>
<dbReference type="GO" id="GO:0005886">
    <property type="term" value="C:plasma membrane"/>
    <property type="evidence" value="ECO:0007669"/>
    <property type="project" value="TreeGrafter"/>
</dbReference>
<proteinExistence type="inferred from homology"/>
<accession>K3WM26</accession>
<protein>
    <recommendedName>
        <fullName evidence="5">Copper transport protein</fullName>
    </recommendedName>
</protein>
<keyword evidence="5" id="KW-0406">Ion transport</keyword>
<evidence type="ECO:0000256" key="1">
    <source>
        <dbReference type="ARBA" id="ARBA00004141"/>
    </source>
</evidence>
<dbReference type="eggNOG" id="KOG3386">
    <property type="taxonomic scope" value="Eukaryota"/>
</dbReference>
<keyword evidence="4 5" id="KW-0472">Membrane</keyword>
<comment type="subcellular location">
    <subcellularLocation>
        <location evidence="1 5">Membrane</location>
        <topology evidence="1 5">Multi-pass membrane protein</topology>
    </subcellularLocation>
</comment>
<dbReference type="Pfam" id="PF04145">
    <property type="entry name" value="Ctr"/>
    <property type="match status" value="1"/>
</dbReference>
<feature type="transmembrane region" description="Helical" evidence="5">
    <location>
        <begin position="329"/>
        <end position="350"/>
    </location>
</feature>
<reference evidence="9" key="1">
    <citation type="journal article" date="2010" name="Genome Biol.">
        <title>Genome sequence of the necrotrophic plant pathogen Pythium ultimum reveals original pathogenicity mechanisms and effector repertoire.</title>
        <authorList>
            <person name="Levesque C.A."/>
            <person name="Brouwer H."/>
            <person name="Cano L."/>
            <person name="Hamilton J.P."/>
            <person name="Holt C."/>
            <person name="Huitema E."/>
            <person name="Raffaele S."/>
            <person name="Robideau G.P."/>
            <person name="Thines M."/>
            <person name="Win J."/>
            <person name="Zerillo M.M."/>
            <person name="Beakes G.W."/>
            <person name="Boore J.L."/>
            <person name="Busam D."/>
            <person name="Dumas B."/>
            <person name="Ferriera S."/>
            <person name="Fuerstenberg S.I."/>
            <person name="Gachon C.M."/>
            <person name="Gaulin E."/>
            <person name="Govers F."/>
            <person name="Grenville-Briggs L."/>
            <person name="Horner N."/>
            <person name="Hostetler J."/>
            <person name="Jiang R.H."/>
            <person name="Johnson J."/>
            <person name="Krajaejun T."/>
            <person name="Lin H."/>
            <person name="Meijer H.J."/>
            <person name="Moore B."/>
            <person name="Morris P."/>
            <person name="Phuntmart V."/>
            <person name="Puiu D."/>
            <person name="Shetty J."/>
            <person name="Stajich J.E."/>
            <person name="Tripathy S."/>
            <person name="Wawra S."/>
            <person name="van West P."/>
            <person name="Whitty B.R."/>
            <person name="Coutinho P.M."/>
            <person name="Henrissat B."/>
            <person name="Martin F."/>
            <person name="Thomas P.D."/>
            <person name="Tyler B.M."/>
            <person name="De Vries R.P."/>
            <person name="Kamoun S."/>
            <person name="Yandell M."/>
            <person name="Tisserat N."/>
            <person name="Buell C.R."/>
        </authorList>
    </citation>
    <scope>NUCLEOTIDE SEQUENCE</scope>
    <source>
        <strain evidence="9">DAOM:BR144</strain>
    </source>
</reference>
<organism evidence="8 9">
    <name type="scientific">Globisporangium ultimum (strain ATCC 200006 / CBS 805.95 / DAOM BR144)</name>
    <name type="common">Pythium ultimum</name>
    <dbReference type="NCBI Taxonomy" id="431595"/>
    <lineage>
        <taxon>Eukaryota</taxon>
        <taxon>Sar</taxon>
        <taxon>Stramenopiles</taxon>
        <taxon>Oomycota</taxon>
        <taxon>Peronosporomycetes</taxon>
        <taxon>Pythiales</taxon>
        <taxon>Pythiaceae</taxon>
        <taxon>Globisporangium</taxon>
    </lineage>
</organism>
<evidence type="ECO:0000256" key="2">
    <source>
        <dbReference type="ARBA" id="ARBA00022692"/>
    </source>
</evidence>
<dbReference type="SUPFAM" id="SSF55008">
    <property type="entry name" value="HMA, heavy metal-associated domain"/>
    <property type="match status" value="1"/>
</dbReference>
<dbReference type="Gene3D" id="3.30.70.100">
    <property type="match status" value="1"/>
</dbReference>
<dbReference type="PANTHER" id="PTHR12483">
    <property type="entry name" value="SOLUTE CARRIER FAMILY 31 COPPER TRANSPORTERS"/>
    <property type="match status" value="1"/>
</dbReference>
<dbReference type="GO" id="GO:0005375">
    <property type="term" value="F:copper ion transmembrane transporter activity"/>
    <property type="evidence" value="ECO:0007669"/>
    <property type="project" value="UniProtKB-UniRule"/>
</dbReference>
<dbReference type="VEuPathDB" id="FungiDB:PYU1_G006006"/>
<dbReference type="InterPro" id="IPR006121">
    <property type="entry name" value="HMA_dom"/>
</dbReference>
<evidence type="ECO:0000256" key="3">
    <source>
        <dbReference type="ARBA" id="ARBA00022989"/>
    </source>
</evidence>
<keyword evidence="5" id="KW-0813">Transport</keyword>
<evidence type="ECO:0000256" key="4">
    <source>
        <dbReference type="ARBA" id="ARBA00023136"/>
    </source>
</evidence>
<dbReference type="CDD" id="cd00371">
    <property type="entry name" value="HMA"/>
    <property type="match status" value="1"/>
</dbReference>
<dbReference type="InParanoid" id="K3WM26"/>
<feature type="signal peptide" evidence="6">
    <location>
        <begin position="1"/>
        <end position="22"/>
    </location>
</feature>
<dbReference type="HOGENOM" id="CLU_030472_0_0_1"/>
<feature type="transmembrane region" description="Helical" evidence="5">
    <location>
        <begin position="356"/>
        <end position="374"/>
    </location>
</feature>
<evidence type="ECO:0000256" key="5">
    <source>
        <dbReference type="RuleBase" id="RU367022"/>
    </source>
</evidence>
<dbReference type="OMA" id="IQMTIAY"/>
<keyword evidence="3 5" id="KW-1133">Transmembrane helix</keyword>
<dbReference type="PROSITE" id="PS50846">
    <property type="entry name" value="HMA_2"/>
    <property type="match status" value="1"/>
</dbReference>
<dbReference type="GO" id="GO:0046872">
    <property type="term" value="F:metal ion binding"/>
    <property type="evidence" value="ECO:0007669"/>
    <property type="project" value="InterPro"/>
</dbReference>
<dbReference type="EMBL" id="GL376625">
    <property type="status" value="NOT_ANNOTATED_CDS"/>
    <property type="molecule type" value="Genomic_DNA"/>
</dbReference>
<feature type="chain" id="PRO_5003868063" description="Copper transport protein" evidence="6">
    <location>
        <begin position="23"/>
        <end position="469"/>
    </location>
</feature>
<evidence type="ECO:0000313" key="8">
    <source>
        <dbReference type="EnsemblProtists" id="PYU1_T006018"/>
    </source>
</evidence>
<sequence>MRSLRLAFAAALGMLCAGGAAAHGMHGMHAMHEMHAMADGSATSTTDYKCPACRMSTLSMGYNNANYVELTNGQRVYTCGMAARSFSDYSFKSTDTAYIAANMAEYVVNKTDTDNYALCTNDCSECANGVKDPISGDTVTTANFQYVCLLNGQKLYFASEKTKIQYLTNVNQGVRYLVDKIICTSATCLDAMQITKLSAAAQSMKPDLSVSTAAITTTAPTPTTSGSSTGTNSGTTTANSDDLDTFCSGEGSVMFNGFQSTINGSCVRLFFRPWVLNSGVKYLFGFLGCFALAIFNEFLVKSREQVRKQLLEARKGRPLDKAHKFQCKLLLALMYMVQMTIAYFAMLVVMIYETGLFIALILGFGAGFLLFKNLDMDVTDERGVWRYTDPSTVRIRVTGMTCMKNCGTSVENALKNTAGVTNAFVNFEEGCAYVAGVAPYSSLIEAIEAIGYSAEMDGSVTSSNAKKDI</sequence>
<keyword evidence="5" id="KW-0186">Copper</keyword>
<dbReference type="Proteomes" id="UP000019132">
    <property type="component" value="Unassembled WGS sequence"/>
</dbReference>
<feature type="domain" description="HMA" evidence="7">
    <location>
        <begin position="391"/>
        <end position="455"/>
    </location>
</feature>
<keyword evidence="9" id="KW-1185">Reference proteome</keyword>
<reference evidence="9" key="2">
    <citation type="submission" date="2010-04" db="EMBL/GenBank/DDBJ databases">
        <authorList>
            <person name="Buell R."/>
            <person name="Hamilton J."/>
            <person name="Hostetler J."/>
        </authorList>
    </citation>
    <scope>NUCLEOTIDE SEQUENCE [LARGE SCALE GENOMIC DNA]</scope>
    <source>
        <strain evidence="9">DAOM:BR144</strain>
    </source>
</reference>
<evidence type="ECO:0000259" key="7">
    <source>
        <dbReference type="PROSITE" id="PS50846"/>
    </source>
</evidence>
<dbReference type="InterPro" id="IPR007274">
    <property type="entry name" value="Cop_transporter"/>
</dbReference>
<dbReference type="PANTHER" id="PTHR12483:SF27">
    <property type="entry name" value="COPPER TRANSPORT PROTEIN CTR1"/>
    <property type="match status" value="1"/>
</dbReference>
<name>K3WM26_GLOUD</name>
<dbReference type="EnsemblProtists" id="PYU1_T006018">
    <property type="protein sequence ID" value="PYU1_T006018"/>
    <property type="gene ID" value="PYU1_G006006"/>
</dbReference>
<keyword evidence="2 5" id="KW-0812">Transmembrane</keyword>
<evidence type="ECO:0000256" key="6">
    <source>
        <dbReference type="SAM" id="SignalP"/>
    </source>
</evidence>
<dbReference type="AlphaFoldDB" id="K3WM26"/>
<reference evidence="8" key="3">
    <citation type="submission" date="2015-02" db="UniProtKB">
        <authorList>
            <consortium name="EnsemblProtists"/>
        </authorList>
    </citation>
    <scope>IDENTIFICATION</scope>
    <source>
        <strain evidence="8">DAOM BR144</strain>
    </source>
</reference>
<feature type="transmembrane region" description="Helical" evidence="5">
    <location>
        <begin position="282"/>
        <end position="300"/>
    </location>
</feature>